<name>A0A3N7G002_POPTR</name>
<dbReference type="Proteomes" id="UP000006729">
    <property type="component" value="Chromosome 15"/>
</dbReference>
<dbReference type="GO" id="GO:0034485">
    <property type="term" value="F:phosphatidylinositol-3,4,5-trisphosphate 5-phosphatase activity"/>
    <property type="evidence" value="ECO:0000318"/>
    <property type="project" value="GO_Central"/>
</dbReference>
<dbReference type="InterPro" id="IPR000300">
    <property type="entry name" value="IPPc"/>
</dbReference>
<evidence type="ECO:0000259" key="3">
    <source>
        <dbReference type="SMART" id="SM00128"/>
    </source>
</evidence>
<dbReference type="GO" id="GO:0004439">
    <property type="term" value="F:phosphatidylinositol-4,5-bisphosphate 5-phosphatase activity"/>
    <property type="evidence" value="ECO:0000318"/>
    <property type="project" value="GO_Central"/>
</dbReference>
<dbReference type="PANTHER" id="PTHR45666">
    <property type="entry name" value="TYPE IV INOSITOL POLYPHOSPHATE 5-PHOSPHATASE 9"/>
    <property type="match status" value="1"/>
</dbReference>
<feature type="domain" description="Inositol polyphosphate-related phosphatase" evidence="3">
    <location>
        <begin position="75"/>
        <end position="425"/>
    </location>
</feature>
<proteinExistence type="inferred from homology"/>
<dbReference type="InParanoid" id="A0A3N7G002"/>
<dbReference type="Gene3D" id="3.60.10.10">
    <property type="entry name" value="Endonuclease/exonuclease/phosphatase"/>
    <property type="match status" value="1"/>
</dbReference>
<dbReference type="GO" id="GO:0004445">
    <property type="term" value="F:inositol-polyphosphate 5-phosphatase activity"/>
    <property type="evidence" value="ECO:0007669"/>
    <property type="project" value="InterPro"/>
</dbReference>
<dbReference type="Pfam" id="PF22669">
    <property type="entry name" value="Exo_endo_phos2"/>
    <property type="match status" value="1"/>
</dbReference>
<dbReference type="EMBL" id="CM009304">
    <property type="protein sequence ID" value="RQP00537.1"/>
    <property type="molecule type" value="Genomic_DNA"/>
</dbReference>
<dbReference type="SUPFAM" id="SSF56219">
    <property type="entry name" value="DNase I-like"/>
    <property type="match status" value="1"/>
</dbReference>
<reference evidence="4 5" key="1">
    <citation type="journal article" date="2006" name="Science">
        <title>The genome of black cottonwood, Populus trichocarpa (Torr. &amp; Gray).</title>
        <authorList>
            <person name="Tuskan G.A."/>
            <person name="Difazio S."/>
            <person name="Jansson S."/>
            <person name="Bohlmann J."/>
            <person name="Grigoriev I."/>
            <person name="Hellsten U."/>
            <person name="Putnam N."/>
            <person name="Ralph S."/>
            <person name="Rombauts S."/>
            <person name="Salamov A."/>
            <person name="Schein J."/>
            <person name="Sterck L."/>
            <person name="Aerts A."/>
            <person name="Bhalerao R.R."/>
            <person name="Bhalerao R.P."/>
            <person name="Blaudez D."/>
            <person name="Boerjan W."/>
            <person name="Brun A."/>
            <person name="Brunner A."/>
            <person name="Busov V."/>
            <person name="Campbell M."/>
            <person name="Carlson J."/>
            <person name="Chalot M."/>
            <person name="Chapman J."/>
            <person name="Chen G.L."/>
            <person name="Cooper D."/>
            <person name="Coutinho P.M."/>
            <person name="Couturier J."/>
            <person name="Covert S."/>
            <person name="Cronk Q."/>
            <person name="Cunningham R."/>
            <person name="Davis J."/>
            <person name="Degroeve S."/>
            <person name="Dejardin A."/>
            <person name="Depamphilis C."/>
            <person name="Detter J."/>
            <person name="Dirks B."/>
            <person name="Dubchak I."/>
            <person name="Duplessis S."/>
            <person name="Ehlting J."/>
            <person name="Ellis B."/>
            <person name="Gendler K."/>
            <person name="Goodstein D."/>
            <person name="Gribskov M."/>
            <person name="Grimwood J."/>
            <person name="Groover A."/>
            <person name="Gunter L."/>
            <person name="Hamberger B."/>
            <person name="Heinze B."/>
            <person name="Helariutta Y."/>
            <person name="Henrissat B."/>
            <person name="Holligan D."/>
            <person name="Holt R."/>
            <person name="Huang W."/>
            <person name="Islam-Faridi N."/>
            <person name="Jones S."/>
            <person name="Jones-Rhoades M."/>
            <person name="Jorgensen R."/>
            <person name="Joshi C."/>
            <person name="Kangasjarvi J."/>
            <person name="Karlsson J."/>
            <person name="Kelleher C."/>
            <person name="Kirkpatrick R."/>
            <person name="Kirst M."/>
            <person name="Kohler A."/>
            <person name="Kalluri U."/>
            <person name="Larimer F."/>
            <person name="Leebens-Mack J."/>
            <person name="Leple J.C."/>
            <person name="Locascio P."/>
            <person name="Lou Y."/>
            <person name="Lucas S."/>
            <person name="Martin F."/>
            <person name="Montanini B."/>
            <person name="Napoli C."/>
            <person name="Nelson D.R."/>
            <person name="Nelson C."/>
            <person name="Nieminen K."/>
            <person name="Nilsson O."/>
            <person name="Pereda V."/>
            <person name="Peter G."/>
            <person name="Philippe R."/>
            <person name="Pilate G."/>
            <person name="Poliakov A."/>
            <person name="Razumovskaya J."/>
            <person name="Richardson P."/>
            <person name="Rinaldi C."/>
            <person name="Ritland K."/>
            <person name="Rouze P."/>
            <person name="Ryaboy D."/>
            <person name="Schmutz J."/>
            <person name="Schrader J."/>
            <person name="Segerman B."/>
            <person name="Shin H."/>
            <person name="Siddiqui A."/>
            <person name="Sterky F."/>
            <person name="Terry A."/>
            <person name="Tsai C.J."/>
            <person name="Uberbacher E."/>
            <person name="Unneberg P."/>
            <person name="Vahala J."/>
            <person name="Wall K."/>
            <person name="Wessler S."/>
            <person name="Yang G."/>
            <person name="Yin T."/>
            <person name="Douglas C."/>
            <person name="Marra M."/>
            <person name="Sandberg G."/>
            <person name="Van de Peer Y."/>
            <person name="Rokhsar D."/>
        </authorList>
    </citation>
    <scope>NUCLEOTIDE SEQUENCE [LARGE SCALE GENOMIC DNA]</scope>
    <source>
        <strain evidence="5">cv. Nisqually</strain>
    </source>
</reference>
<evidence type="ECO:0000256" key="2">
    <source>
        <dbReference type="ARBA" id="ARBA00022801"/>
    </source>
</evidence>
<dbReference type="GO" id="GO:0046856">
    <property type="term" value="P:phosphatidylinositol dephosphorylation"/>
    <property type="evidence" value="ECO:0000318"/>
    <property type="project" value="GO_Central"/>
</dbReference>
<keyword evidence="2" id="KW-0378">Hydrolase</keyword>
<organism evidence="4 5">
    <name type="scientific">Populus trichocarpa</name>
    <name type="common">Western balsam poplar</name>
    <name type="synonym">Populus balsamifera subsp. trichocarpa</name>
    <dbReference type="NCBI Taxonomy" id="3694"/>
    <lineage>
        <taxon>Eukaryota</taxon>
        <taxon>Viridiplantae</taxon>
        <taxon>Streptophyta</taxon>
        <taxon>Embryophyta</taxon>
        <taxon>Tracheophyta</taxon>
        <taxon>Spermatophyta</taxon>
        <taxon>Magnoliopsida</taxon>
        <taxon>eudicotyledons</taxon>
        <taxon>Gunneridae</taxon>
        <taxon>Pentapetalae</taxon>
        <taxon>rosids</taxon>
        <taxon>fabids</taxon>
        <taxon>Malpighiales</taxon>
        <taxon>Salicaceae</taxon>
        <taxon>Saliceae</taxon>
        <taxon>Populus</taxon>
    </lineage>
</organism>
<dbReference type="InterPro" id="IPR045849">
    <property type="entry name" value="IP5P_plant"/>
</dbReference>
<gene>
    <name evidence="4" type="ORF">POPTR_015G032200</name>
</gene>
<dbReference type="SMART" id="SM00128">
    <property type="entry name" value="IPPc"/>
    <property type="match status" value="1"/>
</dbReference>
<dbReference type="AlphaFoldDB" id="A0A3N7G002"/>
<sequence>MQTIKQEAYINSFLKVMWPKFVANKFLRKMLGSNNIVADFPNSTETMLELEETSSTSSDQASLISSRKYITGDQGRHKIFVGSWNVGGVAPPDDLNMEDWLCTHTDPADIYVLGYFRFQEVVPLNAGNIVLGLENSKICSRWNSLIREALNNSISKHVQEDKVGEFYKVHPLKNHSIASLDKSSNNFPHCFDCITSKQMVGIFITVWVRNDLLPYIQHPSVSCVGCGIMGCLGNKGSVSVRFCLHETSFCFVCSHLASGGKEGDEKNRNANAIEILSSTRFSRGPLRNLPRKILDHDQVIWLGDFNYRIYLPHTTTRSLVQKKEWNILLERDQLKAELMKGHVFQGWREGIIEFAPTYKYYQNSQVYYGCDQKRKGEKKRAPAWCDRIIWFGEGLKQKEYSRGEFRLSDHRPVRAIFIAEIEVPSDSRRLGSSFTGRFRCLKDHLEACSNEKISCNVDRTSFYSE</sequence>
<dbReference type="PANTHER" id="PTHR45666:SF12">
    <property type="entry name" value="TYPE IV INOSITOL POLYPHOSPHATE 5-PHOSPHATASE 9-LIKE"/>
    <property type="match status" value="1"/>
</dbReference>
<accession>A0A3N7G002</accession>
<evidence type="ECO:0000256" key="1">
    <source>
        <dbReference type="ARBA" id="ARBA00010768"/>
    </source>
</evidence>
<keyword evidence="5" id="KW-1185">Reference proteome</keyword>
<dbReference type="InterPro" id="IPR036691">
    <property type="entry name" value="Endo/exonu/phosph_ase_sf"/>
</dbReference>
<protein>
    <recommendedName>
        <fullName evidence="3">Inositol polyphosphate-related phosphatase domain-containing protein</fullName>
    </recommendedName>
</protein>
<comment type="similarity">
    <text evidence="1">Belongs to the inositol polyphosphate 5-phosphatase family.</text>
</comment>
<dbReference type="STRING" id="3694.A0A3N7G002"/>
<evidence type="ECO:0000313" key="4">
    <source>
        <dbReference type="EMBL" id="RQP00537.1"/>
    </source>
</evidence>
<evidence type="ECO:0000313" key="5">
    <source>
        <dbReference type="Proteomes" id="UP000006729"/>
    </source>
</evidence>